<dbReference type="Pfam" id="PF24681">
    <property type="entry name" value="Kelch_KLHDC2_KLHL20_DRC7"/>
    <property type="match status" value="1"/>
</dbReference>
<keyword evidence="3" id="KW-0880">Kelch repeat</keyword>
<dbReference type="PIRSF" id="PIRSF037037">
    <property type="entry name" value="Kelch-like_protein_gigaxonin"/>
    <property type="match status" value="1"/>
</dbReference>
<protein>
    <submittedName>
        <fullName evidence="9">BTB domain-containing protein</fullName>
    </submittedName>
</protein>
<dbReference type="GO" id="GO:0005737">
    <property type="term" value="C:cytoplasm"/>
    <property type="evidence" value="ECO:0007669"/>
    <property type="project" value="UniProtKB-SubCell"/>
</dbReference>
<organism evidence="8 9">
    <name type="scientific">Macrostomum lignano</name>
    <dbReference type="NCBI Taxonomy" id="282301"/>
    <lineage>
        <taxon>Eukaryota</taxon>
        <taxon>Metazoa</taxon>
        <taxon>Spiralia</taxon>
        <taxon>Lophotrochozoa</taxon>
        <taxon>Platyhelminthes</taxon>
        <taxon>Rhabditophora</taxon>
        <taxon>Macrostomorpha</taxon>
        <taxon>Macrostomida</taxon>
        <taxon>Macrostomidae</taxon>
        <taxon>Macrostomum</taxon>
    </lineage>
</organism>
<sequence>LSDVALLVEGERLPCHKIVLASASPYFRAMFTGGLREAAMSEVRSTGVVEIVHLLGKLQVQRDIAMCTSKSMPHTETFQVRLHGVKASVLRQLLSFIYTGEVRLTPSNVCDLLPAATMLQLACVTRACCQYLLAQLHPTNCLGIHQFAVTHGASELARDADKFIERHFCELAGHEEFLELSDRSLARILACDRLHVRTEADVFSALVRWVHHNRPARSPLLPDLLPLVRCHALSPDFIDRQLRNCALLREQPRAREILAAAHASLLSHRRVDPNRRQSPLNSVIYAAGGYYRYSLRTFECLSLDTMRWERLPDLANPRSGLAAVSVRGCVYLIGGRNNHESGNSDAACLEVFDPAAGQGQSRWHRCAPMSVSRNRVAVGVIDDKIYAVGGASQSQSHCSAERYDPDSDQWLPIAPMRQARIGLGVAVVDRLLYAVGGFDGCQRLSSVERYWPEDDRWEPAAAMTQPRSGAGVVAVGKYIYAIGGYDSRQQLRTVERLDTEANQWQACAPMLRPRSALAAVSVDDCVWVFGGYDGYEFVSSVEVYCPRTDSWTEREPMSCGKSGHGVCLGVAPSV</sequence>
<evidence type="ECO:0000256" key="1">
    <source>
        <dbReference type="ARBA" id="ARBA00004496"/>
    </source>
</evidence>
<dbReference type="InterPro" id="IPR017096">
    <property type="entry name" value="BTB-kelch_protein"/>
</dbReference>
<evidence type="ECO:0000256" key="3">
    <source>
        <dbReference type="ARBA" id="ARBA00022441"/>
    </source>
</evidence>
<keyword evidence="5" id="KW-0677">Repeat</keyword>
<keyword evidence="8" id="KW-1185">Reference proteome</keyword>
<evidence type="ECO:0000256" key="4">
    <source>
        <dbReference type="ARBA" id="ARBA00022490"/>
    </source>
</evidence>
<dbReference type="FunFam" id="1.25.40.420:FF:000001">
    <property type="entry name" value="Kelch-like family member 12"/>
    <property type="match status" value="1"/>
</dbReference>
<dbReference type="PROSITE" id="PS50097">
    <property type="entry name" value="BTB"/>
    <property type="match status" value="1"/>
</dbReference>
<dbReference type="Gene3D" id="2.120.10.80">
    <property type="entry name" value="Kelch-type beta propeller"/>
    <property type="match status" value="1"/>
</dbReference>
<dbReference type="PANTHER" id="PTHR45632:SF13">
    <property type="entry name" value="KELCH-LIKE PROTEIN 26"/>
    <property type="match status" value="1"/>
</dbReference>
<evidence type="ECO:0000256" key="6">
    <source>
        <dbReference type="ARBA" id="ARBA00022786"/>
    </source>
</evidence>
<dbReference type="InterPro" id="IPR000210">
    <property type="entry name" value="BTB/POZ_dom"/>
</dbReference>
<dbReference type="Gene3D" id="3.30.710.10">
    <property type="entry name" value="Potassium Channel Kv1.1, Chain A"/>
    <property type="match status" value="1"/>
</dbReference>
<proteinExistence type="predicted"/>
<dbReference type="InterPro" id="IPR006652">
    <property type="entry name" value="Kelch_1"/>
</dbReference>
<comment type="pathway">
    <text evidence="2">Protein modification; protein ubiquitination.</text>
</comment>
<accession>A0A1I8I089</accession>
<evidence type="ECO:0000256" key="2">
    <source>
        <dbReference type="ARBA" id="ARBA00004906"/>
    </source>
</evidence>
<keyword evidence="6" id="KW-0833">Ubl conjugation pathway</keyword>
<dbReference type="Gene3D" id="1.25.40.420">
    <property type="match status" value="1"/>
</dbReference>
<evidence type="ECO:0000313" key="9">
    <source>
        <dbReference type="WBParaSite" id="maker-uti_cns_0008934-snap-gene-0.6-mRNA-1"/>
    </source>
</evidence>
<comment type="subcellular location">
    <subcellularLocation>
        <location evidence="1">Cytoplasm</location>
    </subcellularLocation>
</comment>
<evidence type="ECO:0000256" key="5">
    <source>
        <dbReference type="ARBA" id="ARBA00022737"/>
    </source>
</evidence>
<dbReference type="InterPro" id="IPR011705">
    <property type="entry name" value="BACK"/>
</dbReference>
<evidence type="ECO:0000259" key="7">
    <source>
        <dbReference type="PROSITE" id="PS50097"/>
    </source>
</evidence>
<dbReference type="SUPFAM" id="SSF54695">
    <property type="entry name" value="POZ domain"/>
    <property type="match status" value="1"/>
</dbReference>
<dbReference type="Proteomes" id="UP000095280">
    <property type="component" value="Unplaced"/>
</dbReference>
<dbReference type="WBParaSite" id="maker-uti_cns_0008934-snap-gene-0.6-mRNA-1">
    <property type="protein sequence ID" value="maker-uti_cns_0008934-snap-gene-0.6-mRNA-1"/>
    <property type="gene ID" value="maker-uti_cns_0008934-snap-gene-0.6"/>
</dbReference>
<dbReference type="PANTHER" id="PTHR45632">
    <property type="entry name" value="LD33804P"/>
    <property type="match status" value="1"/>
</dbReference>
<dbReference type="SMART" id="SM00875">
    <property type="entry name" value="BACK"/>
    <property type="match status" value="1"/>
</dbReference>
<dbReference type="SMART" id="SM00225">
    <property type="entry name" value="BTB"/>
    <property type="match status" value="1"/>
</dbReference>
<reference evidence="9" key="1">
    <citation type="submission" date="2016-11" db="UniProtKB">
        <authorList>
            <consortium name="WormBaseParasite"/>
        </authorList>
    </citation>
    <scope>IDENTIFICATION</scope>
</reference>
<dbReference type="PRINTS" id="PR00501">
    <property type="entry name" value="KELCHREPEAT"/>
</dbReference>
<dbReference type="Pfam" id="PF01344">
    <property type="entry name" value="Kelch_1"/>
    <property type="match status" value="1"/>
</dbReference>
<feature type="domain" description="BTB" evidence="7">
    <location>
        <begin position="2"/>
        <end position="106"/>
    </location>
</feature>
<dbReference type="Pfam" id="PF07707">
    <property type="entry name" value="BACK"/>
    <property type="match status" value="1"/>
</dbReference>
<dbReference type="AlphaFoldDB" id="A0A1I8I089"/>
<dbReference type="SMART" id="SM00612">
    <property type="entry name" value="Kelch"/>
    <property type="match status" value="6"/>
</dbReference>
<dbReference type="InterPro" id="IPR015915">
    <property type="entry name" value="Kelch-typ_b-propeller"/>
</dbReference>
<dbReference type="FunFam" id="2.120.10.80:FF:000024">
    <property type="entry name" value="Kelch-like ECH-associated protein 1"/>
    <property type="match status" value="1"/>
</dbReference>
<dbReference type="InterPro" id="IPR011333">
    <property type="entry name" value="SKP1/BTB/POZ_sf"/>
</dbReference>
<dbReference type="Pfam" id="PF00651">
    <property type="entry name" value="BTB"/>
    <property type="match status" value="2"/>
</dbReference>
<keyword evidence="4" id="KW-0963">Cytoplasm</keyword>
<dbReference type="SUPFAM" id="SSF117281">
    <property type="entry name" value="Kelch motif"/>
    <property type="match status" value="1"/>
</dbReference>
<name>A0A1I8I089_9PLAT</name>
<evidence type="ECO:0000313" key="8">
    <source>
        <dbReference type="Proteomes" id="UP000095280"/>
    </source>
</evidence>